<dbReference type="RefSeq" id="WP_188400469.1">
    <property type="nucleotide sequence ID" value="NZ_LT608335.1"/>
</dbReference>
<evidence type="ECO:0000313" key="8">
    <source>
        <dbReference type="EMBL" id="SCM81642.1"/>
    </source>
</evidence>
<feature type="domain" description="ABC transmembrane type-1" evidence="7">
    <location>
        <begin position="16"/>
        <end position="195"/>
    </location>
</feature>
<feature type="transmembrane region" description="Helical" evidence="6">
    <location>
        <begin position="76"/>
        <end position="94"/>
    </location>
</feature>
<feature type="transmembrane region" description="Helical" evidence="6">
    <location>
        <begin position="51"/>
        <end position="70"/>
    </location>
</feature>
<dbReference type="EMBL" id="FMJE01000004">
    <property type="protein sequence ID" value="SCM81642.1"/>
    <property type="molecule type" value="Genomic_DNA"/>
</dbReference>
<feature type="transmembrane region" description="Helical" evidence="6">
    <location>
        <begin position="130"/>
        <end position="157"/>
    </location>
</feature>
<evidence type="ECO:0000256" key="6">
    <source>
        <dbReference type="RuleBase" id="RU363032"/>
    </source>
</evidence>
<keyword evidence="2 6" id="KW-0813">Transport</keyword>
<dbReference type="Gene3D" id="1.10.3720.10">
    <property type="entry name" value="MetI-like"/>
    <property type="match status" value="1"/>
</dbReference>
<reference evidence="8" key="1">
    <citation type="submission" date="2016-08" db="EMBL/GenBank/DDBJ databases">
        <authorList>
            <person name="Seilhamer J.J."/>
        </authorList>
    </citation>
    <scope>NUCLEOTIDE SEQUENCE</scope>
    <source>
        <strain evidence="8">86</strain>
    </source>
</reference>
<sequence length="227" mass="23898">MIMYVSEQWQTLLAMTADHIIMSAVAILIATIVGITLGIVSSKVRWLARPVLLLVNTIQTIPALAMFGLLMPIVGIGAKAGITALVLYAILPVLKNTYTGITGVDRSLLDAGRGIGMTEFQLLKKVELPLAIPVMMAGIRTSAVLTVGLATIVALIGGSGLGKIVFQGISRVDNIEIMAGALLAAGLSFAVDGLFGKLQARLSWQREREVCDGDGVSCVPQRAVSQD</sequence>
<dbReference type="InterPro" id="IPR000515">
    <property type="entry name" value="MetI-like"/>
</dbReference>
<accession>A0A212LVT1</accession>
<dbReference type="GO" id="GO:0031460">
    <property type="term" value="P:glycine betaine transport"/>
    <property type="evidence" value="ECO:0007669"/>
    <property type="project" value="TreeGrafter"/>
</dbReference>
<evidence type="ECO:0000256" key="3">
    <source>
        <dbReference type="ARBA" id="ARBA00022692"/>
    </source>
</evidence>
<comment type="subcellular location">
    <subcellularLocation>
        <location evidence="6">Cell membrane</location>
        <topology evidence="6">Multi-pass membrane protein</topology>
    </subcellularLocation>
    <subcellularLocation>
        <location evidence="1">Membrane</location>
        <topology evidence="1">Multi-pass membrane protein</topology>
    </subcellularLocation>
</comment>
<proteinExistence type="inferred from homology"/>
<name>A0A212LVT1_9FIRM</name>
<keyword evidence="4 6" id="KW-1133">Transmembrane helix</keyword>
<gene>
    <name evidence="8" type="primary">opuBB</name>
    <name evidence="8" type="ORF">KL86SPO_40126</name>
</gene>
<evidence type="ECO:0000256" key="4">
    <source>
        <dbReference type="ARBA" id="ARBA00022989"/>
    </source>
</evidence>
<dbReference type="PANTHER" id="PTHR30177">
    <property type="entry name" value="GLYCINE BETAINE/L-PROLINE TRANSPORT SYSTEM PERMEASE PROTEIN PROW"/>
    <property type="match status" value="1"/>
</dbReference>
<comment type="similarity">
    <text evidence="6">Belongs to the binding-protein-dependent transport system permease family.</text>
</comment>
<dbReference type="InterPro" id="IPR035906">
    <property type="entry name" value="MetI-like_sf"/>
</dbReference>
<dbReference type="FunFam" id="1.10.3720.10:FF:000001">
    <property type="entry name" value="Glycine betaine ABC transporter, permease"/>
    <property type="match status" value="1"/>
</dbReference>
<evidence type="ECO:0000256" key="5">
    <source>
        <dbReference type="ARBA" id="ARBA00023136"/>
    </source>
</evidence>
<dbReference type="CDD" id="cd06261">
    <property type="entry name" value="TM_PBP2"/>
    <property type="match status" value="1"/>
</dbReference>
<dbReference type="Pfam" id="PF00528">
    <property type="entry name" value="BPD_transp_1"/>
    <property type="match status" value="1"/>
</dbReference>
<dbReference type="InterPro" id="IPR051204">
    <property type="entry name" value="ABC_transp_perm/SBD"/>
</dbReference>
<keyword evidence="3 6" id="KW-0812">Transmembrane</keyword>
<dbReference type="AlphaFoldDB" id="A0A212LVT1"/>
<dbReference type="GO" id="GO:0005886">
    <property type="term" value="C:plasma membrane"/>
    <property type="evidence" value="ECO:0007669"/>
    <property type="project" value="UniProtKB-SubCell"/>
</dbReference>
<dbReference type="SUPFAM" id="SSF161098">
    <property type="entry name" value="MetI-like"/>
    <property type="match status" value="1"/>
</dbReference>
<dbReference type="PANTHER" id="PTHR30177:SF4">
    <property type="entry name" value="OSMOPROTECTANT IMPORT PERMEASE PROTEIN OSMW"/>
    <property type="match status" value="1"/>
</dbReference>
<dbReference type="GO" id="GO:0055085">
    <property type="term" value="P:transmembrane transport"/>
    <property type="evidence" value="ECO:0007669"/>
    <property type="project" value="InterPro"/>
</dbReference>
<feature type="transmembrane region" description="Helical" evidence="6">
    <location>
        <begin position="20"/>
        <end position="39"/>
    </location>
</feature>
<evidence type="ECO:0000259" key="7">
    <source>
        <dbReference type="PROSITE" id="PS50928"/>
    </source>
</evidence>
<evidence type="ECO:0000256" key="1">
    <source>
        <dbReference type="ARBA" id="ARBA00004141"/>
    </source>
</evidence>
<dbReference type="PROSITE" id="PS50928">
    <property type="entry name" value="ABC_TM1"/>
    <property type="match status" value="1"/>
</dbReference>
<protein>
    <submittedName>
        <fullName evidence="8">Choline transport system permease protein OpuBB</fullName>
    </submittedName>
</protein>
<feature type="transmembrane region" description="Helical" evidence="6">
    <location>
        <begin position="177"/>
        <end position="196"/>
    </location>
</feature>
<keyword evidence="5 6" id="KW-0472">Membrane</keyword>
<evidence type="ECO:0000256" key="2">
    <source>
        <dbReference type="ARBA" id="ARBA00022448"/>
    </source>
</evidence>
<organism evidence="8">
    <name type="scientific">uncultured Sporomusa sp</name>
    <dbReference type="NCBI Taxonomy" id="307249"/>
    <lineage>
        <taxon>Bacteria</taxon>
        <taxon>Bacillati</taxon>
        <taxon>Bacillota</taxon>
        <taxon>Negativicutes</taxon>
        <taxon>Selenomonadales</taxon>
        <taxon>Sporomusaceae</taxon>
        <taxon>Sporomusa</taxon>
        <taxon>environmental samples</taxon>
    </lineage>
</organism>